<dbReference type="InterPro" id="IPR050136">
    <property type="entry name" value="FA_oxidation_alpha_subunit"/>
</dbReference>
<reference evidence="1 2" key="1">
    <citation type="submission" date="2018-06" db="EMBL/GenBank/DDBJ databases">
        <authorList>
            <consortium name="Pathogen Informatics"/>
            <person name="Doyle S."/>
        </authorList>
    </citation>
    <scope>NUCLEOTIDE SEQUENCE [LARGE SCALE GENOMIC DNA]</scope>
    <source>
        <strain evidence="1 2">NCTC8256</strain>
    </source>
</reference>
<protein>
    <submittedName>
        <fullName evidence="1">Enoyl-CoA hydratase</fullName>
    </submittedName>
</protein>
<dbReference type="GO" id="GO:0006635">
    <property type="term" value="P:fatty acid beta-oxidation"/>
    <property type="evidence" value="ECO:0007669"/>
    <property type="project" value="TreeGrafter"/>
</dbReference>
<dbReference type="SUPFAM" id="SSF52096">
    <property type="entry name" value="ClpP/crotonase"/>
    <property type="match status" value="1"/>
</dbReference>
<evidence type="ECO:0000313" key="1">
    <source>
        <dbReference type="EMBL" id="SUH11991.1"/>
    </source>
</evidence>
<evidence type="ECO:0000313" key="2">
    <source>
        <dbReference type="Proteomes" id="UP000254346"/>
    </source>
</evidence>
<proteinExistence type="predicted"/>
<dbReference type="EMBL" id="UGXR01000001">
    <property type="protein sequence ID" value="SUH11991.1"/>
    <property type="molecule type" value="Genomic_DNA"/>
</dbReference>
<gene>
    <name evidence="1" type="primary">fadB_1</name>
    <name evidence="1" type="ORF">NCTC8256_06077</name>
</gene>
<dbReference type="GO" id="GO:0016509">
    <property type="term" value="F:long-chain (3S)-3-hydroxyacyl-CoA dehydrogenase (NAD+) activity"/>
    <property type="evidence" value="ECO:0007669"/>
    <property type="project" value="TreeGrafter"/>
</dbReference>
<sequence length="140" mass="15649">MLYKGDTLYLDWLEDGIAELVFDAPGSVNKLDTATVASLGQALEVLEKQHDLKGLLLRSNKAAFIVGADITEFLSLFLVPEEQLSQWLHFANSVFNRLEDLPVPTLCRRKRLCAGRRVRMRAGHRLPSGDARPPYRSAGN</sequence>
<dbReference type="AlphaFoldDB" id="A0A379W0R1"/>
<dbReference type="GO" id="GO:0004300">
    <property type="term" value="F:enoyl-CoA hydratase activity"/>
    <property type="evidence" value="ECO:0007669"/>
    <property type="project" value="TreeGrafter"/>
</dbReference>
<dbReference type="PANTHER" id="PTHR43612:SF3">
    <property type="entry name" value="TRIFUNCTIONAL ENZYME SUBUNIT ALPHA, MITOCHONDRIAL"/>
    <property type="match status" value="1"/>
</dbReference>
<dbReference type="Gene3D" id="3.90.226.10">
    <property type="entry name" value="2-enoyl-CoA Hydratase, Chain A, domain 1"/>
    <property type="match status" value="1"/>
</dbReference>
<organism evidence="1 2">
    <name type="scientific">Salmonella enterica I</name>
    <dbReference type="NCBI Taxonomy" id="59201"/>
    <lineage>
        <taxon>Bacteria</taxon>
        <taxon>Pseudomonadati</taxon>
        <taxon>Pseudomonadota</taxon>
        <taxon>Gammaproteobacteria</taxon>
        <taxon>Enterobacterales</taxon>
        <taxon>Enterobacteriaceae</taxon>
        <taxon>Salmonella</taxon>
    </lineage>
</organism>
<dbReference type="Pfam" id="PF00378">
    <property type="entry name" value="ECH_1"/>
    <property type="match status" value="1"/>
</dbReference>
<dbReference type="Proteomes" id="UP000254346">
    <property type="component" value="Unassembled WGS sequence"/>
</dbReference>
<name>A0A379W0R1_SALET</name>
<dbReference type="InterPro" id="IPR029045">
    <property type="entry name" value="ClpP/crotonase-like_dom_sf"/>
</dbReference>
<accession>A0A379W0R1</accession>
<dbReference type="InterPro" id="IPR001753">
    <property type="entry name" value="Enoyl-CoA_hydra/iso"/>
</dbReference>
<dbReference type="PANTHER" id="PTHR43612">
    <property type="entry name" value="TRIFUNCTIONAL ENZYME SUBUNIT ALPHA"/>
    <property type="match status" value="1"/>
</dbReference>